<feature type="region of interest" description="Disordered" evidence="2">
    <location>
        <begin position="286"/>
        <end position="319"/>
    </location>
</feature>
<feature type="compositionally biased region" description="Polar residues" evidence="2">
    <location>
        <begin position="310"/>
        <end position="319"/>
    </location>
</feature>
<dbReference type="AlphaFoldDB" id="A0A3G8ZTC8"/>
<name>A0A3G8ZTC8_9ACTN</name>
<sequence length="319" mass="32203">MSTNQQRREAAKRKLEHQLVNRSERSRSRHQRNLVAGVIGAVVVVAGVIWFATARGTSDTQASSATTTSDGASGSAPKAAAPCSYPNSTEGPVKAVSAPTNTDPAVTGTVDATLTLGSGVIPVTLDRALAPCGVNAVISLATQGFYNDTECWRLTDYDDLKVLQCGDPSKTGRGGPGFQYALETAAPAADATAAGPAYAVGTVALSNAGGGENGSQFFIVYGDSTIAKDAFTKIGTVDAAGLSVISAIAEKGTKAGPNGLKDAPAEAVEIKTFAVPEDSVVATAVPAPTTSAAELSVDPSLTERPVTSEPAVSTTSSSG</sequence>
<feature type="transmembrane region" description="Helical" evidence="3">
    <location>
        <begin position="34"/>
        <end position="53"/>
    </location>
</feature>
<evidence type="ECO:0000313" key="6">
    <source>
        <dbReference type="Proteomes" id="UP000268084"/>
    </source>
</evidence>
<evidence type="ECO:0000256" key="3">
    <source>
        <dbReference type="SAM" id="Phobius"/>
    </source>
</evidence>
<keyword evidence="6" id="KW-1185">Reference proteome</keyword>
<dbReference type="InterPro" id="IPR002130">
    <property type="entry name" value="Cyclophilin-type_PPIase_dom"/>
</dbReference>
<dbReference type="PANTHER" id="PTHR45625">
    <property type="entry name" value="PEPTIDYL-PROLYL CIS-TRANS ISOMERASE-RELATED"/>
    <property type="match status" value="1"/>
</dbReference>
<dbReference type="InterPro" id="IPR044666">
    <property type="entry name" value="Cyclophilin_A-like"/>
</dbReference>
<dbReference type="OrthoDB" id="5507614at2"/>
<feature type="compositionally biased region" description="Basic and acidic residues" evidence="2">
    <location>
        <begin position="1"/>
        <end position="26"/>
    </location>
</feature>
<organism evidence="5 6">
    <name type="scientific">Nakamurella antarctica</name>
    <dbReference type="NCBI Taxonomy" id="1902245"/>
    <lineage>
        <taxon>Bacteria</taxon>
        <taxon>Bacillati</taxon>
        <taxon>Actinomycetota</taxon>
        <taxon>Actinomycetes</taxon>
        <taxon>Nakamurellales</taxon>
        <taxon>Nakamurellaceae</taxon>
        <taxon>Nakamurella</taxon>
    </lineage>
</organism>
<feature type="region of interest" description="Disordered" evidence="2">
    <location>
        <begin position="59"/>
        <end position="103"/>
    </location>
</feature>
<dbReference type="RefSeq" id="WP_124798428.1">
    <property type="nucleotide sequence ID" value="NZ_CP034170.1"/>
</dbReference>
<feature type="domain" description="PPIase cyclophilin-type" evidence="4">
    <location>
        <begin position="119"/>
        <end position="275"/>
    </location>
</feature>
<dbReference type="PANTHER" id="PTHR45625:SF3">
    <property type="entry name" value="PEPTIDYL-PROLYL CIS-TRANS ISOMERASE B-RELATED"/>
    <property type="match status" value="1"/>
</dbReference>
<accession>A0A3G8ZTC8</accession>
<comment type="function">
    <text evidence="1">PPIases accelerate the folding of proteins. It catalyzes the cis-trans isomerization of proline imidic peptide bonds in oligopeptides.</text>
</comment>
<keyword evidence="3" id="KW-0472">Membrane</keyword>
<dbReference type="GO" id="GO:0003755">
    <property type="term" value="F:peptidyl-prolyl cis-trans isomerase activity"/>
    <property type="evidence" value="ECO:0007669"/>
    <property type="project" value="InterPro"/>
</dbReference>
<dbReference type="InterPro" id="IPR029000">
    <property type="entry name" value="Cyclophilin-like_dom_sf"/>
</dbReference>
<keyword evidence="5" id="KW-0413">Isomerase</keyword>
<evidence type="ECO:0000256" key="1">
    <source>
        <dbReference type="ARBA" id="ARBA00002388"/>
    </source>
</evidence>
<protein>
    <submittedName>
        <fullName evidence="5">Peptidylprolyl isomerase</fullName>
    </submittedName>
</protein>
<dbReference type="Proteomes" id="UP000268084">
    <property type="component" value="Chromosome"/>
</dbReference>
<keyword evidence="3" id="KW-1133">Transmembrane helix</keyword>
<reference evidence="5 6" key="1">
    <citation type="submission" date="2018-11" db="EMBL/GenBank/DDBJ databases">
        <authorList>
            <person name="Da X."/>
        </authorList>
    </citation>
    <scope>NUCLEOTIDE SEQUENCE [LARGE SCALE GENOMIC DNA]</scope>
    <source>
        <strain evidence="5 6">S14-144</strain>
    </source>
</reference>
<evidence type="ECO:0000256" key="2">
    <source>
        <dbReference type="SAM" id="MobiDB-lite"/>
    </source>
</evidence>
<dbReference type="PROSITE" id="PS50072">
    <property type="entry name" value="CSA_PPIASE_2"/>
    <property type="match status" value="1"/>
</dbReference>
<feature type="compositionally biased region" description="Low complexity" evidence="2">
    <location>
        <begin position="59"/>
        <end position="82"/>
    </location>
</feature>
<feature type="region of interest" description="Disordered" evidence="2">
    <location>
        <begin position="1"/>
        <end position="30"/>
    </location>
</feature>
<reference evidence="5 6" key="2">
    <citation type="submission" date="2018-12" db="EMBL/GenBank/DDBJ databases">
        <title>Nakamurella antarcticus sp. nov., isolated from Antarctica South Shetland Islands soil.</title>
        <authorList>
            <person name="Peng F."/>
        </authorList>
    </citation>
    <scope>NUCLEOTIDE SEQUENCE [LARGE SCALE GENOMIC DNA]</scope>
    <source>
        <strain evidence="5 6">S14-144</strain>
    </source>
</reference>
<gene>
    <name evidence="5" type="ORF">EH165_05815</name>
</gene>
<dbReference type="Gene3D" id="2.40.100.10">
    <property type="entry name" value="Cyclophilin-like"/>
    <property type="match status" value="1"/>
</dbReference>
<evidence type="ECO:0000259" key="4">
    <source>
        <dbReference type="PROSITE" id="PS50072"/>
    </source>
</evidence>
<dbReference type="EMBL" id="CP034170">
    <property type="protein sequence ID" value="AZI57734.1"/>
    <property type="molecule type" value="Genomic_DNA"/>
</dbReference>
<keyword evidence="3" id="KW-0812">Transmembrane</keyword>
<evidence type="ECO:0000313" key="5">
    <source>
        <dbReference type="EMBL" id="AZI57734.1"/>
    </source>
</evidence>
<dbReference type="SUPFAM" id="SSF50891">
    <property type="entry name" value="Cyclophilin-like"/>
    <property type="match status" value="1"/>
</dbReference>
<dbReference type="Pfam" id="PF00160">
    <property type="entry name" value="Pro_isomerase"/>
    <property type="match status" value="1"/>
</dbReference>
<proteinExistence type="predicted"/>
<dbReference type="KEGG" id="nak:EH165_05815"/>